<evidence type="ECO:0000256" key="9">
    <source>
        <dbReference type="SAM" id="MobiDB-lite"/>
    </source>
</evidence>
<feature type="region of interest" description="Disordered" evidence="9">
    <location>
        <begin position="57"/>
        <end position="79"/>
    </location>
</feature>
<reference evidence="10" key="1">
    <citation type="journal article" date="2021" name="Nat. Commun.">
        <title>Genetic determinants of endophytism in the Arabidopsis root mycobiome.</title>
        <authorList>
            <person name="Mesny F."/>
            <person name="Miyauchi S."/>
            <person name="Thiergart T."/>
            <person name="Pickel B."/>
            <person name="Atanasova L."/>
            <person name="Karlsson M."/>
            <person name="Huettel B."/>
            <person name="Barry K.W."/>
            <person name="Haridas S."/>
            <person name="Chen C."/>
            <person name="Bauer D."/>
            <person name="Andreopoulos W."/>
            <person name="Pangilinan J."/>
            <person name="LaButti K."/>
            <person name="Riley R."/>
            <person name="Lipzen A."/>
            <person name="Clum A."/>
            <person name="Drula E."/>
            <person name="Henrissat B."/>
            <person name="Kohler A."/>
            <person name="Grigoriev I.V."/>
            <person name="Martin F.M."/>
            <person name="Hacquard S."/>
        </authorList>
    </citation>
    <scope>NUCLEOTIDE SEQUENCE</scope>
    <source>
        <strain evidence="10">MPI-CAGE-AT-0016</strain>
    </source>
</reference>
<dbReference type="GO" id="GO:0005763">
    <property type="term" value="C:mitochondrial small ribosomal subunit"/>
    <property type="evidence" value="ECO:0007669"/>
    <property type="project" value="TreeGrafter"/>
</dbReference>
<sequence>MSKMLAAGSLRRSFPKSQPRLIGTSRLVSAPFLPSRSIAPARIRAPARPSTHQFSTFVARSQQQRSNDDVEIGPTGATESPADIETIVHEARQRFRDTLPAGYLTEEEYSVYVRFYGPPLRETAPEDVGIPFRGVKGPAPRKEEGTTVVLKEEDGQFEEIHLSPRRTTTPGDSEESSSVEVSTDTVDESQTLSEDQATHIQAVARNQREYDALIKLQRDFEVANLEAQREADELEQQTADSVEEAVANHDNEILQQEIEAAQLYEERAQLSRAALHQLQAAARGEEEDPSEVGDDAELLADRSRIPTHQWTQKGRFSTNPRTLLLPQTTFTRPIAELLDRTSITHIREAAEAALGGGGLPNSPSTPASRKSGPQQAVGLEAGQTRMTPIQADVFLATILPPAYASTMSALVEVRKRLGTDWMRDLLRKEGGPRVLDVGGGGAGLAAWQDVTQAEWGVMRDNREVEGAHPPGKQSVIVGSDTLRNRISRFLHDTSFLPRIPDYIHSADIAALHIDAPRDPLPKKTYDVVLVSYALLQTKEGFRRKAMLAKLWSLLSPAGGVLIFVEKGHPRGFEAIADVREKLIQEYMETPIDSGVQPTITDPKDPGYARPKTPGMIIAPCTTHNTCPMYTVPGLSAGRKDFCSFQQRFYRPKFLQQVLRAKHSNHDDVRFSYLAIRRGANPESLLTGEEATQRAFEGYEDSEEAPNMAALPRQVLPPLKRKGHVQLEVCTPAGRIERWTVPKSRGKQSYHDARKAVWGDLWALGAKTRTARQVRLGRSVAEADGGVRAQQADAKAQNKVRTVNVDMDSRGSVRKATDSGGGVRERRTKGRVPRKQSIRDEIEAGEDDR</sequence>
<dbReference type="InterPro" id="IPR015324">
    <property type="entry name" value="Ribosomal_Rsm22-like"/>
</dbReference>
<evidence type="ECO:0000256" key="6">
    <source>
        <dbReference type="ARBA" id="ARBA00023128"/>
    </source>
</evidence>
<name>A0A8K0XAD9_9PEZI</name>
<feature type="region of interest" description="Disordered" evidence="9">
    <location>
        <begin position="354"/>
        <end position="378"/>
    </location>
</feature>
<evidence type="ECO:0000313" key="10">
    <source>
        <dbReference type="EMBL" id="KAH7376968.1"/>
    </source>
</evidence>
<keyword evidence="4" id="KW-0408">Iron</keyword>
<dbReference type="OrthoDB" id="421327at2759"/>
<evidence type="ECO:0000256" key="2">
    <source>
        <dbReference type="ARBA" id="ARBA00022723"/>
    </source>
</evidence>
<comment type="caution">
    <text evidence="10">The sequence shown here is derived from an EMBL/GenBank/DDBJ whole genome shotgun (WGS) entry which is preliminary data.</text>
</comment>
<dbReference type="PANTHER" id="PTHR13184">
    <property type="entry name" value="37S RIBOSOMAL PROTEIN S22"/>
    <property type="match status" value="1"/>
</dbReference>
<evidence type="ECO:0000256" key="4">
    <source>
        <dbReference type="ARBA" id="ARBA00023004"/>
    </source>
</evidence>
<dbReference type="Gene3D" id="3.40.50.150">
    <property type="entry name" value="Vaccinia Virus protein VP39"/>
    <property type="match status" value="1"/>
</dbReference>
<keyword evidence="8" id="KW-0175">Coiled coil</keyword>
<evidence type="ECO:0000256" key="8">
    <source>
        <dbReference type="SAM" id="Coils"/>
    </source>
</evidence>
<evidence type="ECO:0000256" key="5">
    <source>
        <dbReference type="ARBA" id="ARBA00023014"/>
    </source>
</evidence>
<gene>
    <name evidence="10" type="ORF">B0T11DRAFT_273171</name>
</gene>
<keyword evidence="2" id="KW-0479">Metal-binding</keyword>
<feature type="compositionally biased region" description="Basic and acidic residues" evidence="9">
    <location>
        <begin position="806"/>
        <end position="816"/>
    </location>
</feature>
<accession>A0A8K0XAD9</accession>
<dbReference type="EMBL" id="JAGPXD010000001">
    <property type="protein sequence ID" value="KAH7376968.1"/>
    <property type="molecule type" value="Genomic_DNA"/>
</dbReference>
<evidence type="ECO:0000256" key="7">
    <source>
        <dbReference type="ARBA" id="ARBA00045681"/>
    </source>
</evidence>
<proteinExistence type="predicted"/>
<dbReference type="InterPro" id="IPR052571">
    <property type="entry name" value="Mt_RNA_Methyltransferase"/>
</dbReference>
<keyword evidence="5" id="KW-0411">Iron-sulfur</keyword>
<comment type="function">
    <text evidence="7">Mitochondrial ribosome (mitoribosome) assembly factor. Binds at the interface of the head and body domains of the mitochondrial small ribosomal subunit (mt-SSU), occluding the mRNA channel and preventing compaction of the head domain towards the body. Probable inactive methyltransferase: retains the characteristic folding and ability to bind S-adenosyl-L-methionine, but it probably lost its methyltransferase activity.</text>
</comment>
<dbReference type="GO" id="GO:0008168">
    <property type="term" value="F:methyltransferase activity"/>
    <property type="evidence" value="ECO:0007669"/>
    <property type="project" value="InterPro"/>
</dbReference>
<keyword evidence="6" id="KW-0496">Mitochondrion</keyword>
<dbReference type="GO" id="GO:0046872">
    <property type="term" value="F:metal ion binding"/>
    <property type="evidence" value="ECO:0007669"/>
    <property type="project" value="UniProtKB-KW"/>
</dbReference>
<dbReference type="GO" id="GO:0051536">
    <property type="term" value="F:iron-sulfur cluster binding"/>
    <property type="evidence" value="ECO:0007669"/>
    <property type="project" value="UniProtKB-KW"/>
</dbReference>
<protein>
    <submittedName>
        <fullName evidence="10">37S ribosomal protein Rsm22</fullName>
    </submittedName>
</protein>
<evidence type="ECO:0000313" key="11">
    <source>
        <dbReference type="Proteomes" id="UP000813385"/>
    </source>
</evidence>
<evidence type="ECO:0000256" key="3">
    <source>
        <dbReference type="ARBA" id="ARBA00022946"/>
    </source>
</evidence>
<organism evidence="10 11">
    <name type="scientific">Plectosphaerella cucumerina</name>
    <dbReference type="NCBI Taxonomy" id="40658"/>
    <lineage>
        <taxon>Eukaryota</taxon>
        <taxon>Fungi</taxon>
        <taxon>Dikarya</taxon>
        <taxon>Ascomycota</taxon>
        <taxon>Pezizomycotina</taxon>
        <taxon>Sordariomycetes</taxon>
        <taxon>Hypocreomycetidae</taxon>
        <taxon>Glomerellales</taxon>
        <taxon>Plectosphaerellaceae</taxon>
        <taxon>Plectosphaerella</taxon>
    </lineage>
</organism>
<comment type="subcellular location">
    <subcellularLocation>
        <location evidence="1">Mitochondrion</location>
    </subcellularLocation>
</comment>
<feature type="compositionally biased region" description="Basic and acidic residues" evidence="9">
    <location>
        <begin position="140"/>
        <end position="162"/>
    </location>
</feature>
<feature type="compositionally biased region" description="Basic residues" evidence="9">
    <location>
        <begin position="825"/>
        <end position="835"/>
    </location>
</feature>
<keyword evidence="11" id="KW-1185">Reference proteome</keyword>
<dbReference type="GO" id="GO:0006412">
    <property type="term" value="P:translation"/>
    <property type="evidence" value="ECO:0007669"/>
    <property type="project" value="InterPro"/>
</dbReference>
<dbReference type="InterPro" id="IPR029063">
    <property type="entry name" value="SAM-dependent_MTases_sf"/>
</dbReference>
<dbReference type="AlphaFoldDB" id="A0A8K0XAD9"/>
<feature type="coiled-coil region" evidence="8">
    <location>
        <begin position="217"/>
        <end position="273"/>
    </location>
</feature>
<dbReference type="GO" id="GO:0003735">
    <property type="term" value="F:structural constituent of ribosome"/>
    <property type="evidence" value="ECO:0007669"/>
    <property type="project" value="TreeGrafter"/>
</dbReference>
<feature type="region of interest" description="Disordered" evidence="9">
    <location>
        <begin position="805"/>
        <end position="848"/>
    </location>
</feature>
<keyword evidence="3" id="KW-0809">Transit peptide</keyword>
<feature type="compositionally biased region" description="Polar residues" evidence="9">
    <location>
        <begin position="361"/>
        <end position="374"/>
    </location>
</feature>
<keyword evidence="10" id="KW-0689">Ribosomal protein</keyword>
<keyword evidence="10" id="KW-0687">Ribonucleoprotein</keyword>
<dbReference type="Pfam" id="PF09243">
    <property type="entry name" value="Rsm22"/>
    <property type="match status" value="2"/>
</dbReference>
<feature type="region of interest" description="Disordered" evidence="9">
    <location>
        <begin position="127"/>
        <end position="197"/>
    </location>
</feature>
<dbReference type="Proteomes" id="UP000813385">
    <property type="component" value="Unassembled WGS sequence"/>
</dbReference>
<evidence type="ECO:0000256" key="1">
    <source>
        <dbReference type="ARBA" id="ARBA00004173"/>
    </source>
</evidence>
<dbReference type="SUPFAM" id="SSF53335">
    <property type="entry name" value="S-adenosyl-L-methionine-dependent methyltransferases"/>
    <property type="match status" value="1"/>
</dbReference>
<dbReference type="PANTHER" id="PTHR13184:SF5">
    <property type="entry name" value="METHYLTRANSFERASE-LIKE PROTEIN 17, MITOCHONDRIAL"/>
    <property type="match status" value="1"/>
</dbReference>